<dbReference type="eggNOG" id="ENOG502QREX">
    <property type="taxonomic scope" value="Eukaryota"/>
</dbReference>
<name>A0A087G4D8_ARAAL</name>
<evidence type="ECO:0000259" key="3">
    <source>
        <dbReference type="Pfam" id="PF26145"/>
    </source>
</evidence>
<evidence type="ECO:0000256" key="1">
    <source>
        <dbReference type="SAM" id="MobiDB-lite"/>
    </source>
</evidence>
<evidence type="ECO:0000313" key="5">
    <source>
        <dbReference type="Proteomes" id="UP000029120"/>
    </source>
</evidence>
<dbReference type="AlphaFoldDB" id="A0A087G4D8"/>
<dbReference type="Proteomes" id="UP000029120">
    <property type="component" value="Chromosome 8"/>
</dbReference>
<dbReference type="InterPro" id="IPR058937">
    <property type="entry name" value="ACL_Hsps-like_put"/>
</dbReference>
<dbReference type="PANTHER" id="PTHR33981">
    <property type="entry name" value="EXPRESSED PROTEIN"/>
    <property type="match status" value="1"/>
</dbReference>
<dbReference type="EMBL" id="CM002876">
    <property type="protein sequence ID" value="KFK24740.1"/>
    <property type="molecule type" value="Genomic_DNA"/>
</dbReference>
<feature type="domain" description="Hsps-like putative alpha-crystallin-like" evidence="2">
    <location>
        <begin position="393"/>
        <end position="501"/>
    </location>
</feature>
<dbReference type="Pfam" id="PF26145">
    <property type="entry name" value="DUF8041"/>
    <property type="match status" value="1"/>
</dbReference>
<evidence type="ECO:0008006" key="6">
    <source>
        <dbReference type="Google" id="ProtNLM"/>
    </source>
</evidence>
<feature type="region of interest" description="Disordered" evidence="1">
    <location>
        <begin position="290"/>
        <end position="352"/>
    </location>
</feature>
<organism evidence="4 5">
    <name type="scientific">Arabis alpina</name>
    <name type="common">Alpine rock-cress</name>
    <dbReference type="NCBI Taxonomy" id="50452"/>
    <lineage>
        <taxon>Eukaryota</taxon>
        <taxon>Viridiplantae</taxon>
        <taxon>Streptophyta</taxon>
        <taxon>Embryophyta</taxon>
        <taxon>Tracheophyta</taxon>
        <taxon>Spermatophyta</taxon>
        <taxon>Magnoliopsida</taxon>
        <taxon>eudicotyledons</taxon>
        <taxon>Gunneridae</taxon>
        <taxon>Pentapetalae</taxon>
        <taxon>rosids</taxon>
        <taxon>malvids</taxon>
        <taxon>Brassicales</taxon>
        <taxon>Brassicaceae</taxon>
        <taxon>Arabideae</taxon>
        <taxon>Arabis</taxon>
    </lineage>
</organism>
<feature type="compositionally biased region" description="Low complexity" evidence="1">
    <location>
        <begin position="322"/>
        <end position="336"/>
    </location>
</feature>
<gene>
    <name evidence="4" type="ordered locus">AALP_Aa8g018300</name>
</gene>
<accession>A0A087G4D8</accession>
<dbReference type="Pfam" id="PF26144">
    <property type="entry name" value="ACL_Hsps-like"/>
    <property type="match status" value="1"/>
</dbReference>
<dbReference type="Gramene" id="KFK24740">
    <property type="protein sequence ID" value="KFK24740"/>
    <property type="gene ID" value="AALP_AA8G018300"/>
</dbReference>
<reference evidence="5" key="1">
    <citation type="journal article" date="2015" name="Nat. Plants">
        <title>Genome expansion of Arabis alpina linked with retrotransposition and reduced symmetric DNA methylation.</title>
        <authorList>
            <person name="Willing E.M."/>
            <person name="Rawat V."/>
            <person name="Mandakova T."/>
            <person name="Maumus F."/>
            <person name="James G.V."/>
            <person name="Nordstroem K.J."/>
            <person name="Becker C."/>
            <person name="Warthmann N."/>
            <person name="Chica C."/>
            <person name="Szarzynska B."/>
            <person name="Zytnicki M."/>
            <person name="Albani M.C."/>
            <person name="Kiefer C."/>
            <person name="Bergonzi S."/>
            <person name="Castaings L."/>
            <person name="Mateos J.L."/>
            <person name="Berns M.C."/>
            <person name="Bujdoso N."/>
            <person name="Piofczyk T."/>
            <person name="de Lorenzo L."/>
            <person name="Barrero-Sicilia C."/>
            <person name="Mateos I."/>
            <person name="Piednoel M."/>
            <person name="Hagmann J."/>
            <person name="Chen-Min-Tao R."/>
            <person name="Iglesias-Fernandez R."/>
            <person name="Schuster S.C."/>
            <person name="Alonso-Blanco C."/>
            <person name="Roudier F."/>
            <person name="Carbonero P."/>
            <person name="Paz-Ares J."/>
            <person name="Davis S.J."/>
            <person name="Pecinka A."/>
            <person name="Quesneville H."/>
            <person name="Colot V."/>
            <person name="Lysak M.A."/>
            <person name="Weigel D."/>
            <person name="Coupland G."/>
            <person name="Schneeberger K."/>
        </authorList>
    </citation>
    <scope>NUCLEOTIDE SEQUENCE [LARGE SCALE GENOMIC DNA]</scope>
    <source>
        <strain evidence="5">cv. Pajares</strain>
    </source>
</reference>
<dbReference type="Gene3D" id="2.60.40.790">
    <property type="match status" value="1"/>
</dbReference>
<dbReference type="CDD" id="cd06464">
    <property type="entry name" value="ACD_sHsps-like"/>
    <property type="match status" value="1"/>
</dbReference>
<dbReference type="SUPFAM" id="SSF49764">
    <property type="entry name" value="HSP20-like chaperones"/>
    <property type="match status" value="1"/>
</dbReference>
<protein>
    <recommendedName>
        <fullName evidence="6">SHSP domain-containing protein</fullName>
    </recommendedName>
</protein>
<dbReference type="OrthoDB" id="1695413at2759"/>
<dbReference type="InterPro" id="IPR008978">
    <property type="entry name" value="HSP20-like_chaperone"/>
</dbReference>
<dbReference type="OMA" id="MNNGNRQ"/>
<evidence type="ECO:0000313" key="4">
    <source>
        <dbReference type="EMBL" id="KFK24740.1"/>
    </source>
</evidence>
<dbReference type="InterPro" id="IPR058354">
    <property type="entry name" value="DUF8041"/>
</dbReference>
<evidence type="ECO:0000259" key="2">
    <source>
        <dbReference type="Pfam" id="PF26144"/>
    </source>
</evidence>
<feature type="domain" description="DUF8041" evidence="3">
    <location>
        <begin position="112"/>
        <end position="286"/>
    </location>
</feature>
<dbReference type="PANTHER" id="PTHR33981:SF20">
    <property type="entry name" value="SHSP DOMAIN-CONTAINING PROTEIN"/>
    <property type="match status" value="1"/>
</dbReference>
<keyword evidence="5" id="KW-1185">Reference proteome</keyword>
<sequence length="530" mass="58536">MKGSMLTVLSMENHHHPSTLLSMDSSGSSHEELDLEMNNGNGNRQITLYNPPDINLPLSVVGGGGGGGGGRSSPSWNLDAYDKILDVGLSSSHVVYETETFLNVVPSKITRKCLKRGDSMWGAWFFFSFYFRPALNEKSKSKVVRDSGGGGNGGGGCFTGFDKSDLKLDVFLVQHDMENMYMWAFKDKPENALGKMQLRSYMNGHSRQGERPFPFSAEKGFVRSHRMQRKQYRGLSNPQCLHGIEFVPSPSLLCVSDEDKKRWMELTGRDLKFTIPSDASDFGSWRNLPNTDFELERPPNVAKPAPTNGKKILNGSGLHLTSNASFSSNGDSSDQSPGGGGNNNKKRKEFLSPGSSEEECCLTVNNIETHHAKDPPGWVNDFTGVMKTVHGPVTAAKTVYEDEEAYLVIITLPFVDLNTVKVSWRNSITNGIVKVTGSSTSRAPLVKRRERTFKLVDQTAEHCPPGEFMREIQLPNRIPEEANIEAYFDGTGPVLEILVPKLRGGVEEEHEVRVCLRPHHLGGASELKLT</sequence>
<proteinExistence type="predicted"/>